<proteinExistence type="predicted"/>
<keyword evidence="2" id="KW-1185">Reference proteome</keyword>
<dbReference type="EMBL" id="OW240912">
    <property type="protein sequence ID" value="CAH2221067.1"/>
    <property type="molecule type" value="Genomic_DNA"/>
</dbReference>
<dbReference type="AlphaFoldDB" id="A0AAD1VKP4"/>
<gene>
    <name evidence="1" type="ORF">PECUL_23A024735</name>
</gene>
<dbReference type="Proteomes" id="UP001295444">
    <property type="component" value="Chromosome 01"/>
</dbReference>
<sequence length="99" mass="11161">MSHVLHVDNARSLYGPGNSMFLNQEEVSSLTKKMAQGSMEKAAAGTQGWLHGAYHFITDKNDFRRFVTPRVYIDGVIRGVHPVTHNTCMAPWQWVMVTV</sequence>
<name>A0AAD1VKP4_PELCU</name>
<organism evidence="1 2">
    <name type="scientific">Pelobates cultripes</name>
    <name type="common">Western spadefoot toad</name>
    <dbReference type="NCBI Taxonomy" id="61616"/>
    <lineage>
        <taxon>Eukaryota</taxon>
        <taxon>Metazoa</taxon>
        <taxon>Chordata</taxon>
        <taxon>Craniata</taxon>
        <taxon>Vertebrata</taxon>
        <taxon>Euteleostomi</taxon>
        <taxon>Amphibia</taxon>
        <taxon>Batrachia</taxon>
        <taxon>Anura</taxon>
        <taxon>Pelobatoidea</taxon>
        <taxon>Pelobatidae</taxon>
        <taxon>Pelobates</taxon>
    </lineage>
</organism>
<evidence type="ECO:0000313" key="2">
    <source>
        <dbReference type="Proteomes" id="UP001295444"/>
    </source>
</evidence>
<reference evidence="1" key="1">
    <citation type="submission" date="2022-03" db="EMBL/GenBank/DDBJ databases">
        <authorList>
            <person name="Alioto T."/>
            <person name="Alioto T."/>
            <person name="Gomez Garrido J."/>
        </authorList>
    </citation>
    <scope>NUCLEOTIDE SEQUENCE</scope>
</reference>
<accession>A0AAD1VKP4</accession>
<protein>
    <submittedName>
        <fullName evidence="1">Uncharacterized protein</fullName>
    </submittedName>
</protein>
<evidence type="ECO:0000313" key="1">
    <source>
        <dbReference type="EMBL" id="CAH2221067.1"/>
    </source>
</evidence>